<reference evidence="1" key="1">
    <citation type="journal article" date="2000" name="DNA Res.">
        <title>Structural analysis of Arabidopsis thaliana chromosome 3. I. Sequence features of the regions of 4,504,864 bp covered by sixty P1 and TAC clones.</title>
        <authorList>
            <person name="Sato S."/>
            <person name="Nakamura Y."/>
            <person name="Kaneko T."/>
            <person name="Katoh T."/>
            <person name="Asamizu E."/>
            <person name="Tabata S."/>
        </authorList>
    </citation>
    <scope>NUCLEOTIDE SEQUENCE [LARGE SCALE GENOMIC DNA]</scope>
</reference>
<evidence type="ECO:0000313" key="1">
    <source>
        <dbReference type="EMBL" id="BAB02673.1"/>
    </source>
</evidence>
<accession>Q9LW79</accession>
<organism evidence="1">
    <name type="scientific">Arabidopsis thaliana</name>
    <name type="common">Mouse-ear cress</name>
    <dbReference type="NCBI Taxonomy" id="3702"/>
    <lineage>
        <taxon>Eukaryota</taxon>
        <taxon>Viridiplantae</taxon>
        <taxon>Streptophyta</taxon>
        <taxon>Embryophyta</taxon>
        <taxon>Tracheophyta</taxon>
        <taxon>Spermatophyta</taxon>
        <taxon>Magnoliopsida</taxon>
        <taxon>eudicotyledons</taxon>
        <taxon>Gunneridae</taxon>
        <taxon>Pentapetalae</taxon>
        <taxon>rosids</taxon>
        <taxon>malvids</taxon>
        <taxon>Brassicales</taxon>
        <taxon>Brassicaceae</taxon>
        <taxon>Camelineae</taxon>
        <taxon>Arabidopsis</taxon>
    </lineage>
</organism>
<dbReference type="AlphaFoldDB" id="Q9LW79"/>
<reference key="2">
    <citation type="journal article" date="2000" name="Nature">
        <title>Sequence and analysis of chromosome 3 of the plant Arabidopsis thaliana.</title>
        <authorList>
            <consortium name="European Union Chromosome 3 Arabidopsis Sequencing Consortium"/>
            <consortium name="Institute for Genomic Research"/>
            <consortium name="Kazusa DNA Research Institute"/>
            <person name="Salanoubat M."/>
            <person name="Lemcke K."/>
            <person name="Rieger M."/>
            <person name="Ansorge W."/>
            <person name="Unseld M."/>
            <person name="Fartmann B."/>
            <person name="Valle G."/>
            <person name="Blocker H."/>
            <person name="Perez-Alonso M."/>
            <person name="Obermaier B."/>
            <person name="Delseny M."/>
            <person name="Boutry M."/>
            <person name="Grivell L.A."/>
            <person name="Mache R."/>
            <person name="Puigdomenech P."/>
            <person name="De Simone V."/>
            <person name="Choisne N."/>
            <person name="Artiguenave F."/>
            <person name="Robert C."/>
            <person name="Brottier P."/>
            <person name="Wincker P."/>
            <person name="Cattolico L."/>
            <person name="Weissenbach J."/>
            <person name="Saurin W."/>
            <person name="Quetier F."/>
            <person name="Schafer M."/>
            <person name="Muller-Auer S."/>
            <person name="Gabel C."/>
            <person name="Fuchs M."/>
            <person name="Benes V."/>
            <person name="Wurmbach E."/>
            <person name="Drzonek H."/>
            <person name="Erfle H."/>
            <person name="Jordan N."/>
            <person name="Bangert S."/>
            <person name="Wiedelmann R."/>
            <person name="Kranz H."/>
            <person name="Voss H."/>
            <person name="Holland R."/>
            <person name="Brandt P."/>
            <person name="Nyakatura G."/>
            <person name="Vezzi A."/>
            <person name="D'Angelo M."/>
            <person name="Pallavicini A."/>
            <person name="Toppo S."/>
            <person name="Simionati B."/>
            <person name="Conrad A."/>
            <person name="Hornischer K."/>
            <person name="Kauer G."/>
            <person name="Lohnert T.H."/>
            <person name="Nordsiek G."/>
            <person name="Reichelt J."/>
            <person name="Scharfe M."/>
            <person name="Schon O."/>
            <person name="Bargues M."/>
            <person name="Terol J."/>
            <person name="Climent J."/>
            <person name="Navarro P."/>
            <person name="Collado C."/>
            <person name="Perez-Perez A."/>
            <person name="Ottenwalder B."/>
            <person name="Duchemin D."/>
            <person name="Cooke R."/>
            <person name="Laudie M."/>
            <person name="Berger-Llauro C."/>
            <person name="Purnelle B."/>
            <person name="Masuy D."/>
            <person name="de Haan M."/>
            <person name="Maarse A.C."/>
            <person name="Alcaraz J.P."/>
            <person name="Cottet A."/>
            <person name="Casacuberta E."/>
            <person name="Monfort A."/>
            <person name="Argiriou A."/>
            <person name="flores M."/>
            <person name="Liguori R."/>
            <person name="Vitale D."/>
            <person name="Mannhaupt G."/>
            <person name="Haase D."/>
            <person name="Schoof H."/>
            <person name="Rudd S."/>
            <person name="Zaccaria P."/>
            <person name="Mewes H.W."/>
            <person name="Mayer K.F."/>
            <person name="Kaul S."/>
            <person name="Town C.D."/>
            <person name="Koo H.L."/>
            <person name="Tallon L.J."/>
            <person name="Jenkins J."/>
            <person name="Rooney T."/>
            <person name="Rizzo M."/>
            <person name="Walts A."/>
            <person name="Utterback T."/>
            <person name="Fujii C.Y."/>
            <person name="Shea T.P."/>
            <person name="Creasy T.H."/>
            <person name="Haas B."/>
            <person name="Maiti R."/>
            <person name="Wu D."/>
            <person name="Peterson J."/>
            <person name="Van Aken S."/>
            <person name="Pai G."/>
            <person name="Militscher J."/>
            <person name="Sellers P."/>
            <person name="Gill J.E."/>
            <person name="Feldblyum T.V."/>
            <person name="Preuss D."/>
            <person name="Lin X."/>
            <person name="Nierman W.C."/>
            <person name="Salzberg S.L."/>
            <person name="White O."/>
            <person name="Venter J.C."/>
            <person name="Fraser C.M."/>
            <person name="Kaneko T."/>
            <person name="Nakamura Y."/>
            <person name="Sato S."/>
            <person name="Kato T."/>
            <person name="Asamizu E."/>
            <person name="Sasamoto S."/>
            <person name="Kimura T."/>
            <person name="Idesawa K."/>
            <person name="Kawashima K."/>
            <person name="Kishida Y."/>
            <person name="Kiyokawa C."/>
            <person name="Kohara M."/>
            <person name="Matsumoto M."/>
            <person name="Matsuno A."/>
            <person name="Muraki A."/>
            <person name="Nakayama S."/>
            <person name="Nakazaki N."/>
            <person name="Shinpo S."/>
            <person name="Takeuchi C."/>
            <person name="Wada T."/>
            <person name="Watanabe A."/>
            <person name="Yamada M."/>
            <person name="Yasuda M."/>
            <person name="Tabata S."/>
        </authorList>
    </citation>
    <scope>NUCLEOTIDE SEQUENCE [LARGE SCALE GENOMIC DNA]</scope>
    <source>
        <strain>cv. Columbia</strain>
    </source>
</reference>
<proteinExistence type="predicted"/>
<dbReference type="EMBL" id="AB012247">
    <property type="protein sequence ID" value="BAB02673.1"/>
    <property type="molecule type" value="Genomic_DNA"/>
</dbReference>
<sequence>MQALDSLHALISINQHGILTETGAMLSKLPVEQKLESNYSENWCKRNNMKYYQMKLVRDMKRRLKETLEKLQIKIYFKRNDMDVVKKSIISWFFLNSTTLERDGFYKTRKHVRIEVDPTSVLNEVSS</sequence>
<protein>
    <submittedName>
        <fullName evidence="1">Uncharacterized protein</fullName>
    </submittedName>
</protein>
<name>Q9LW79_ARATH</name>